<name>A0A0S2MUX9_9CAUD</name>
<evidence type="ECO:0000313" key="2">
    <source>
        <dbReference type="Proteomes" id="UP000225963"/>
    </source>
</evidence>
<sequence length="45" mass="5563">MVKFKMPVWLCRFGIHKWKSVGLSRIYDATHYKCSRCNQTKIEWW</sequence>
<proteinExistence type="predicted"/>
<gene>
    <name evidence="1" type="ORF">BM10_257</name>
</gene>
<keyword evidence="2" id="KW-1185">Reference proteome</keyword>
<dbReference type="EMBL" id="KT995480">
    <property type="protein sequence ID" value="ALO79661.1"/>
    <property type="molecule type" value="Genomic_DNA"/>
</dbReference>
<dbReference type="Proteomes" id="UP000225963">
    <property type="component" value="Segment"/>
</dbReference>
<protein>
    <submittedName>
        <fullName evidence="1">Uncharacterized protein</fullName>
    </submittedName>
</protein>
<accession>A0A0S2MUX9</accession>
<reference evidence="2" key="1">
    <citation type="submission" date="2015-11" db="EMBL/GenBank/DDBJ databases">
        <authorList>
            <person name="Sharaf A."/>
            <person name="Marie M.E."/>
            <person name="Esson H."/>
            <person name="El-Afifi I.S."/>
            <person name="Hammad M.A."/>
        </authorList>
    </citation>
    <scope>NUCLEOTIDE SEQUENCE [LARGE SCALE GENOMIC DNA]</scope>
</reference>
<evidence type="ECO:0000313" key="1">
    <source>
        <dbReference type="EMBL" id="ALO79661.1"/>
    </source>
</evidence>
<organism evidence="1 2">
    <name type="scientific">Bacillus phage BM15</name>
    <dbReference type="NCBI Taxonomy" id="1755680"/>
    <lineage>
        <taxon>Viruses</taxon>
        <taxon>Duplodnaviria</taxon>
        <taxon>Heunggongvirae</taxon>
        <taxon>Uroviricota</taxon>
        <taxon>Caudoviricetes</taxon>
        <taxon>Herelleviridae</taxon>
        <taxon>Bastillevirinae</taxon>
        <taxon>Caeruleovirus</taxon>
        <taxon>Caeruleovirus BM15</taxon>
    </lineage>
</organism>